<evidence type="ECO:0008006" key="6">
    <source>
        <dbReference type="Google" id="ProtNLM"/>
    </source>
</evidence>
<evidence type="ECO:0000256" key="1">
    <source>
        <dbReference type="SAM" id="Phobius"/>
    </source>
</evidence>
<dbReference type="EMBL" id="CACSIK010000001">
    <property type="protein sequence ID" value="CAA0089234.1"/>
    <property type="molecule type" value="Genomic_DNA"/>
</dbReference>
<dbReference type="AlphaFoldDB" id="A0A5S9NYQ6"/>
<evidence type="ECO:0000313" key="4">
    <source>
        <dbReference type="Proteomes" id="UP000435877"/>
    </source>
</evidence>
<reference evidence="4 5" key="1">
    <citation type="submission" date="2019-11" db="EMBL/GenBank/DDBJ databases">
        <authorList>
            <person name="Holert J."/>
        </authorList>
    </citation>
    <scope>NUCLEOTIDE SEQUENCE [LARGE SCALE GENOMIC DNA]</scope>
    <source>
        <strain evidence="3">BC3_2A</strain>
        <strain evidence="2">SB11_1A</strain>
    </source>
</reference>
<keyword evidence="1" id="KW-1133">Transmembrane helix</keyword>
<dbReference type="OrthoDB" id="5625885at2"/>
<evidence type="ECO:0000313" key="5">
    <source>
        <dbReference type="Proteomes" id="UP000439591"/>
    </source>
</evidence>
<name>A0A5S9NYQ6_9GAMM</name>
<keyword evidence="1" id="KW-0812">Transmembrane</keyword>
<dbReference type="RefSeq" id="WP_159268366.1">
    <property type="nucleotide sequence ID" value="NZ_CACSIK010000001.1"/>
</dbReference>
<feature type="transmembrane region" description="Helical" evidence="1">
    <location>
        <begin position="42"/>
        <end position="68"/>
    </location>
</feature>
<organism evidence="3 5">
    <name type="scientific">Zhongshania aliphaticivorans</name>
    <dbReference type="NCBI Taxonomy" id="1470434"/>
    <lineage>
        <taxon>Bacteria</taxon>
        <taxon>Pseudomonadati</taxon>
        <taxon>Pseudomonadota</taxon>
        <taxon>Gammaproteobacteria</taxon>
        <taxon>Cellvibrionales</taxon>
        <taxon>Spongiibacteraceae</taxon>
        <taxon>Zhongshania</taxon>
    </lineage>
</organism>
<dbReference type="Pfam" id="PF11174">
    <property type="entry name" value="DUF2970"/>
    <property type="match status" value="1"/>
</dbReference>
<evidence type="ECO:0000313" key="3">
    <source>
        <dbReference type="EMBL" id="CAA0095926.1"/>
    </source>
</evidence>
<dbReference type="EMBL" id="CACSIM010000002">
    <property type="protein sequence ID" value="CAA0095926.1"/>
    <property type="molecule type" value="Genomic_DNA"/>
</dbReference>
<keyword evidence="4" id="KW-1185">Reference proteome</keyword>
<dbReference type="InterPro" id="IPR021344">
    <property type="entry name" value="DUF2970"/>
</dbReference>
<dbReference type="Proteomes" id="UP000439591">
    <property type="component" value="Unassembled WGS sequence"/>
</dbReference>
<evidence type="ECO:0000313" key="2">
    <source>
        <dbReference type="EMBL" id="CAA0089234.1"/>
    </source>
</evidence>
<gene>
    <name evidence="2" type="ORF">IHBHHGIJ_01735</name>
    <name evidence="3" type="ORF">KFEGEMFD_01337</name>
</gene>
<sequence>METPKEKSKKTGLFAVIGSVFAAAFGVQSSKNRERDFTQGRLINYVIAGIIFVAVFIVSVFTVVQMVLK</sequence>
<dbReference type="Proteomes" id="UP000435877">
    <property type="component" value="Unassembled WGS sequence"/>
</dbReference>
<accession>A0A5S9NYQ6</accession>
<keyword evidence="1" id="KW-0472">Membrane</keyword>
<feature type="transmembrane region" description="Helical" evidence="1">
    <location>
        <begin position="12"/>
        <end position="30"/>
    </location>
</feature>
<protein>
    <recommendedName>
        <fullName evidence="6">DUF2970 domain-containing protein</fullName>
    </recommendedName>
</protein>
<proteinExistence type="predicted"/>